<dbReference type="InParanoid" id="A0A1Y2LWR0"/>
<gene>
    <name evidence="1" type="ORF">B5807_07487</name>
</gene>
<organism evidence="1 2">
    <name type="scientific">Epicoccum nigrum</name>
    <name type="common">Soil fungus</name>
    <name type="synonym">Epicoccum purpurascens</name>
    <dbReference type="NCBI Taxonomy" id="105696"/>
    <lineage>
        <taxon>Eukaryota</taxon>
        <taxon>Fungi</taxon>
        <taxon>Dikarya</taxon>
        <taxon>Ascomycota</taxon>
        <taxon>Pezizomycotina</taxon>
        <taxon>Dothideomycetes</taxon>
        <taxon>Pleosporomycetidae</taxon>
        <taxon>Pleosporales</taxon>
        <taxon>Pleosporineae</taxon>
        <taxon>Didymellaceae</taxon>
        <taxon>Epicoccum</taxon>
    </lineage>
</organism>
<dbReference type="EMBL" id="KZ107848">
    <property type="protein sequence ID" value="OSS47617.1"/>
    <property type="molecule type" value="Genomic_DNA"/>
</dbReference>
<evidence type="ECO:0000313" key="2">
    <source>
        <dbReference type="Proteomes" id="UP000193240"/>
    </source>
</evidence>
<name>A0A1Y2LWR0_EPING</name>
<dbReference type="Proteomes" id="UP000193240">
    <property type="component" value="Unassembled WGS sequence"/>
</dbReference>
<accession>A0A1Y2LWR0</accession>
<sequence>MGYDMKEQHQAYDSALPLQYMRPSCGISILHFSSRSKLLNEPRFKTYIKTTPPAMRSPWILLPVMAFAGCTFAAPTPTCGWKPPLPGLPDPARINLRAAPVVGDPRIKDPLDVITRAAPPLSNVLSNPKRVDC</sequence>
<proteinExistence type="predicted"/>
<evidence type="ECO:0000313" key="1">
    <source>
        <dbReference type="EMBL" id="OSS47617.1"/>
    </source>
</evidence>
<keyword evidence="2" id="KW-1185">Reference proteome</keyword>
<protein>
    <submittedName>
        <fullName evidence="1">Uncharacterized protein</fullName>
    </submittedName>
</protein>
<dbReference type="AlphaFoldDB" id="A0A1Y2LWR0"/>
<reference evidence="1 2" key="1">
    <citation type="journal article" date="2017" name="Genome Announc.">
        <title>Genome sequence of the saprophytic ascomycete Epicoccum nigrum ICMP 19927 strain isolated from New Zealand.</title>
        <authorList>
            <person name="Fokin M."/>
            <person name="Fleetwood D."/>
            <person name="Weir B.S."/>
            <person name="Villas-Boas S.G."/>
        </authorList>
    </citation>
    <scope>NUCLEOTIDE SEQUENCE [LARGE SCALE GENOMIC DNA]</scope>
    <source>
        <strain evidence="1 2">ICMP 19927</strain>
    </source>
</reference>